<feature type="domain" description="FIST" evidence="1">
    <location>
        <begin position="42"/>
        <end position="245"/>
    </location>
</feature>
<evidence type="ECO:0000313" key="4">
    <source>
        <dbReference type="Proteomes" id="UP001279660"/>
    </source>
</evidence>
<evidence type="ECO:0000313" key="3">
    <source>
        <dbReference type="EMBL" id="MDX5986330.1"/>
    </source>
</evidence>
<proteinExistence type="predicted"/>
<evidence type="ECO:0000259" key="1">
    <source>
        <dbReference type="SMART" id="SM00897"/>
    </source>
</evidence>
<reference evidence="3 4" key="1">
    <citation type="submission" date="2023-11" db="EMBL/GenBank/DDBJ databases">
        <title>MicrobeMod: A computational toolkit for identifying prokaryotic methylation and restriction-modification with nanopore sequencing.</title>
        <authorList>
            <person name="Crits-Christoph A."/>
            <person name="Kang S.C."/>
            <person name="Lee H."/>
            <person name="Ostrov N."/>
        </authorList>
    </citation>
    <scope>NUCLEOTIDE SEQUENCE [LARGE SCALE GENOMIC DNA]</scope>
    <source>
        <strain evidence="3 4">ATCC 14820</strain>
    </source>
</reference>
<dbReference type="EMBL" id="JAWXXV010000001">
    <property type="protein sequence ID" value="MDX5986330.1"/>
    <property type="molecule type" value="Genomic_DNA"/>
</dbReference>
<dbReference type="Pfam" id="PF10442">
    <property type="entry name" value="FIST_C"/>
    <property type="match status" value="1"/>
</dbReference>
<dbReference type="RefSeq" id="WP_010406373.1">
    <property type="nucleotide sequence ID" value="NZ_JAWXXV010000001.1"/>
</dbReference>
<dbReference type="PANTHER" id="PTHR40252:SF2">
    <property type="entry name" value="BLR0328 PROTEIN"/>
    <property type="match status" value="1"/>
</dbReference>
<name>A0ABU4PQA2_9SPHN</name>
<comment type="caution">
    <text evidence="3">The sequence shown here is derived from an EMBL/GenBank/DDBJ whole genome shotgun (WGS) entry which is preliminary data.</text>
</comment>
<dbReference type="Proteomes" id="UP001279660">
    <property type="component" value="Unassembled WGS sequence"/>
</dbReference>
<protein>
    <submittedName>
        <fullName evidence="3">FIST N-terminal domain-containing protein</fullName>
    </submittedName>
</protein>
<dbReference type="InterPro" id="IPR013702">
    <property type="entry name" value="FIST_domain_N"/>
</dbReference>
<gene>
    <name evidence="3" type="ORF">SIL82_18885</name>
</gene>
<evidence type="ECO:0000259" key="2">
    <source>
        <dbReference type="SMART" id="SM01204"/>
    </source>
</evidence>
<accession>A0ABU4PQA2</accession>
<dbReference type="PANTHER" id="PTHR40252">
    <property type="entry name" value="BLR0328 PROTEIN"/>
    <property type="match status" value="1"/>
</dbReference>
<dbReference type="SMART" id="SM01204">
    <property type="entry name" value="FIST_C"/>
    <property type="match status" value="1"/>
</dbReference>
<dbReference type="SMART" id="SM00897">
    <property type="entry name" value="FIST"/>
    <property type="match status" value="1"/>
</dbReference>
<organism evidence="3 4">
    <name type="scientific">Sphingomonas echinoides</name>
    <dbReference type="NCBI Taxonomy" id="59803"/>
    <lineage>
        <taxon>Bacteria</taxon>
        <taxon>Pseudomonadati</taxon>
        <taxon>Pseudomonadota</taxon>
        <taxon>Alphaproteobacteria</taxon>
        <taxon>Sphingomonadales</taxon>
        <taxon>Sphingomonadaceae</taxon>
        <taxon>Sphingomonas</taxon>
    </lineage>
</organism>
<dbReference type="Pfam" id="PF08495">
    <property type="entry name" value="FIST"/>
    <property type="match status" value="1"/>
</dbReference>
<sequence length="392" mass="41747">MMPLMLDAPLPVRSRSPVRTAATRLADPDAAAQALFADLDPTTLAGVLIFSSSCYALDALAEAINRRSEGLCVVGCTSSGEITPEGSAEGTITAIGFPASDFTLTAVRFDHLDTFDARSAQSVVRELVAASVAASDTFGSIVSRAAIFLVDGLSHREEMLTVTVQDALGDIPLIGGSSGDGLDFKETFIFQDGAFRRDAALVAILSSARPMQVFRSQHYAPGQVKMVITGADPVGRVVTEINAEPAAEEYARLTGTTVDQLGPSVFASHPLMVRAGGEYYVRSIQSANPDGSLTFYCAIDEGVVLTLGEARNILDGLDSLFDGLESAVGGIDRIVGFDCVLNKIEAEQRQLTREVSRMFVEHRVTGFNTYGEQFHALHVNQTFSGLAIGWGR</sequence>
<dbReference type="InterPro" id="IPR019494">
    <property type="entry name" value="FIST_C"/>
</dbReference>
<feature type="domain" description="FIST C-domain" evidence="2">
    <location>
        <begin position="246"/>
        <end position="376"/>
    </location>
</feature>
<keyword evidence="4" id="KW-1185">Reference proteome</keyword>